<organism evidence="2 3">
    <name type="scientific">Xenorhabdus miraniensis</name>
    <dbReference type="NCBI Taxonomy" id="351674"/>
    <lineage>
        <taxon>Bacteria</taxon>
        <taxon>Pseudomonadati</taxon>
        <taxon>Pseudomonadota</taxon>
        <taxon>Gammaproteobacteria</taxon>
        <taxon>Enterobacterales</taxon>
        <taxon>Morganellaceae</taxon>
        <taxon>Xenorhabdus</taxon>
    </lineage>
</organism>
<comment type="caution">
    <text evidence="2">The sequence shown here is derived from an EMBL/GenBank/DDBJ whole genome shotgun (WGS) entry which is preliminary data.</text>
</comment>
<feature type="region of interest" description="Disordered" evidence="1">
    <location>
        <begin position="26"/>
        <end position="46"/>
    </location>
</feature>
<dbReference type="Proteomes" id="UP000221980">
    <property type="component" value="Unassembled WGS sequence"/>
</dbReference>
<name>A0A2D0JN29_9GAMM</name>
<protein>
    <submittedName>
        <fullName evidence="2">Uncharacterized protein</fullName>
    </submittedName>
</protein>
<evidence type="ECO:0000313" key="2">
    <source>
        <dbReference type="EMBL" id="PHM47709.1"/>
    </source>
</evidence>
<dbReference type="AlphaFoldDB" id="A0A2D0JN29"/>
<evidence type="ECO:0000256" key="1">
    <source>
        <dbReference type="SAM" id="MobiDB-lite"/>
    </source>
</evidence>
<reference evidence="2 3" key="1">
    <citation type="journal article" date="2017" name="Nat. Microbiol.">
        <title>Natural product diversity associated with the nematode symbionts Photorhabdus and Xenorhabdus.</title>
        <authorList>
            <person name="Tobias N.J."/>
            <person name="Wolff H."/>
            <person name="Djahanschiri B."/>
            <person name="Grundmann F."/>
            <person name="Kronenwerth M."/>
            <person name="Shi Y.M."/>
            <person name="Simonyi S."/>
            <person name="Grun P."/>
            <person name="Shapiro-Ilan D."/>
            <person name="Pidot S.J."/>
            <person name="Stinear T.P."/>
            <person name="Ebersberger I."/>
            <person name="Bode H.B."/>
        </authorList>
    </citation>
    <scope>NUCLEOTIDE SEQUENCE [LARGE SCALE GENOMIC DNA]</scope>
    <source>
        <strain evidence="2 3">DSM 17902</strain>
    </source>
</reference>
<keyword evidence="3" id="KW-1185">Reference proteome</keyword>
<sequence>MPYCPVTAAPDDLIYRSALMETHPDVQKRPAPYNPAKGHSGGHAGCSPALHPCPPPSFLLPSFLLPNRPPAAYPALLPAPAPPIHAPPGVLPAGLQFPPVQYGSHGFSPADHCGPEIPDCRPAGNGLNPRYGTGVHPGYH</sequence>
<evidence type="ECO:0000313" key="3">
    <source>
        <dbReference type="Proteomes" id="UP000221980"/>
    </source>
</evidence>
<proteinExistence type="predicted"/>
<dbReference type="EMBL" id="NITZ01000016">
    <property type="protein sequence ID" value="PHM47709.1"/>
    <property type="molecule type" value="Genomic_DNA"/>
</dbReference>
<gene>
    <name evidence="2" type="ORF">Xmir_03040</name>
</gene>
<accession>A0A2D0JN29</accession>